<dbReference type="Pfam" id="PF08209">
    <property type="entry name" value="Sgf11"/>
    <property type="match status" value="1"/>
</dbReference>
<evidence type="ECO:0000256" key="11">
    <source>
        <dbReference type="SAM" id="MobiDB-lite"/>
    </source>
</evidence>
<proteinExistence type="inferred from homology"/>
<evidence type="ECO:0000256" key="5">
    <source>
        <dbReference type="ARBA" id="ARBA00022853"/>
    </source>
</evidence>
<dbReference type="GO" id="GO:0005634">
    <property type="term" value="C:nucleus"/>
    <property type="evidence" value="ECO:0007669"/>
    <property type="project" value="UniProtKB-SubCell"/>
</dbReference>
<comment type="similarity">
    <text evidence="10">Belongs to the SGF11 family.</text>
</comment>
<keyword evidence="2" id="KW-0479">Metal-binding</keyword>
<dbReference type="GO" id="GO:0008270">
    <property type="term" value="F:zinc ion binding"/>
    <property type="evidence" value="ECO:0007669"/>
    <property type="project" value="UniProtKB-KW"/>
</dbReference>
<evidence type="ECO:0000256" key="10">
    <source>
        <dbReference type="RuleBase" id="RU261113"/>
    </source>
</evidence>
<evidence type="ECO:0000256" key="7">
    <source>
        <dbReference type="ARBA" id="ARBA00023159"/>
    </source>
</evidence>
<dbReference type="EMBL" id="HBIM01011139">
    <property type="protein sequence ID" value="CAE0411974.1"/>
    <property type="molecule type" value="Transcribed_RNA"/>
</dbReference>
<keyword evidence="9" id="KW-0539">Nucleus</keyword>
<reference evidence="12" key="1">
    <citation type="submission" date="2021-01" db="EMBL/GenBank/DDBJ databases">
        <authorList>
            <person name="Corre E."/>
            <person name="Pelletier E."/>
            <person name="Niang G."/>
            <person name="Scheremetjew M."/>
            <person name="Finn R."/>
            <person name="Kale V."/>
            <person name="Holt S."/>
            <person name="Cochrane G."/>
            <person name="Meng A."/>
            <person name="Brown T."/>
            <person name="Cohen L."/>
        </authorList>
    </citation>
    <scope>NUCLEOTIDE SEQUENCE</scope>
    <source>
        <strain evidence="12">CCMP127</strain>
    </source>
</reference>
<keyword evidence="8" id="KW-0804">Transcription</keyword>
<evidence type="ECO:0000256" key="9">
    <source>
        <dbReference type="ARBA" id="ARBA00023242"/>
    </source>
</evidence>
<keyword evidence="6" id="KW-0805">Transcription regulation</keyword>
<name>A0A7S3L521_9STRA</name>
<organism evidence="12">
    <name type="scientific">Amphora coffeiformis</name>
    <dbReference type="NCBI Taxonomy" id="265554"/>
    <lineage>
        <taxon>Eukaryota</taxon>
        <taxon>Sar</taxon>
        <taxon>Stramenopiles</taxon>
        <taxon>Ochrophyta</taxon>
        <taxon>Bacillariophyta</taxon>
        <taxon>Bacillariophyceae</taxon>
        <taxon>Bacillariophycidae</taxon>
        <taxon>Thalassiophysales</taxon>
        <taxon>Catenulaceae</taxon>
        <taxon>Amphora</taxon>
    </lineage>
</organism>
<evidence type="ECO:0000256" key="2">
    <source>
        <dbReference type="ARBA" id="ARBA00022723"/>
    </source>
</evidence>
<sequence>MTLPTWASESTSDEMRLQLYGVYESNEELRNEMEKYNIETTRVEDLESAWGEDEDDFLALSPFGTAGGTMDPTTTTTTTTTTMGNGETNNIATRQQTSADRDVWGRFALKEAKDPILCPACTRPINTNRFAMHLDKCMGIGTTVRSASQGGATTSTRSAAVGSSTSK</sequence>
<dbReference type="GO" id="GO:0006325">
    <property type="term" value="P:chromatin organization"/>
    <property type="evidence" value="ECO:0007669"/>
    <property type="project" value="UniProtKB-KW"/>
</dbReference>
<keyword evidence="5" id="KW-0156">Chromatin regulator</keyword>
<evidence type="ECO:0000256" key="4">
    <source>
        <dbReference type="ARBA" id="ARBA00022833"/>
    </source>
</evidence>
<keyword evidence="4" id="KW-0862">Zinc</keyword>
<evidence type="ECO:0000256" key="3">
    <source>
        <dbReference type="ARBA" id="ARBA00022771"/>
    </source>
</evidence>
<evidence type="ECO:0000256" key="1">
    <source>
        <dbReference type="ARBA" id="ARBA00004123"/>
    </source>
</evidence>
<accession>A0A7S3L521</accession>
<comment type="subcellular location">
    <subcellularLocation>
        <location evidence="1 10">Nucleus</location>
    </subcellularLocation>
</comment>
<feature type="region of interest" description="Disordered" evidence="11">
    <location>
        <begin position="145"/>
        <end position="167"/>
    </location>
</feature>
<keyword evidence="7 10" id="KW-0010">Activator</keyword>
<evidence type="ECO:0000256" key="8">
    <source>
        <dbReference type="ARBA" id="ARBA00023163"/>
    </source>
</evidence>
<protein>
    <recommendedName>
        <fullName evidence="10">SAGA-associated factor 11</fullName>
    </recommendedName>
</protein>
<evidence type="ECO:0000256" key="6">
    <source>
        <dbReference type="ARBA" id="ARBA00023015"/>
    </source>
</evidence>
<gene>
    <name evidence="12" type="ORF">ACOF00016_LOCUS9256</name>
</gene>
<keyword evidence="3" id="KW-0863">Zinc-finger</keyword>
<dbReference type="GO" id="GO:0070461">
    <property type="term" value="C:SAGA-type complex"/>
    <property type="evidence" value="ECO:0007669"/>
    <property type="project" value="UniProtKB-ARBA"/>
</dbReference>
<dbReference type="Gene3D" id="3.30.160.60">
    <property type="entry name" value="Classic Zinc Finger"/>
    <property type="match status" value="1"/>
</dbReference>
<evidence type="ECO:0000313" key="12">
    <source>
        <dbReference type="EMBL" id="CAE0411974.1"/>
    </source>
</evidence>
<dbReference type="AlphaFoldDB" id="A0A7S3L521"/>
<dbReference type="InterPro" id="IPR013246">
    <property type="entry name" value="SAGA_su_Sgf11"/>
</dbReference>